<keyword evidence="4" id="KW-0663">Pyridoxal phosphate</keyword>
<reference evidence="8" key="1">
    <citation type="journal article" date="2019" name="Int. J. Syst. Evol. Microbiol.">
        <title>The Global Catalogue of Microorganisms (GCM) 10K type strain sequencing project: providing services to taxonomists for standard genome sequencing and annotation.</title>
        <authorList>
            <consortium name="The Broad Institute Genomics Platform"/>
            <consortium name="The Broad Institute Genome Sequencing Center for Infectious Disease"/>
            <person name="Wu L."/>
            <person name="Ma J."/>
        </authorList>
    </citation>
    <scope>NUCLEOTIDE SEQUENCE [LARGE SCALE GENOMIC DNA]</scope>
    <source>
        <strain evidence="8">JCM 4087</strain>
    </source>
</reference>
<accession>A0ABW1EF87</accession>
<dbReference type="InterPro" id="IPR050106">
    <property type="entry name" value="HistidinolP_aminotransfase"/>
</dbReference>
<evidence type="ECO:0000256" key="4">
    <source>
        <dbReference type="ARBA" id="ARBA00022898"/>
    </source>
</evidence>
<evidence type="ECO:0000313" key="7">
    <source>
        <dbReference type="EMBL" id="MFC5862013.1"/>
    </source>
</evidence>
<feature type="region of interest" description="Disordered" evidence="5">
    <location>
        <begin position="383"/>
        <end position="405"/>
    </location>
</feature>
<dbReference type="PANTHER" id="PTHR43643:SF3">
    <property type="entry name" value="HISTIDINOL-PHOSPHATE AMINOTRANSFERASE"/>
    <property type="match status" value="1"/>
</dbReference>
<dbReference type="RefSeq" id="WP_263337989.1">
    <property type="nucleotide sequence ID" value="NZ_JAGSYH010000004.1"/>
</dbReference>
<evidence type="ECO:0000256" key="2">
    <source>
        <dbReference type="ARBA" id="ARBA00022576"/>
    </source>
</evidence>
<dbReference type="EMBL" id="JBHSPH010000002">
    <property type="protein sequence ID" value="MFC5862013.1"/>
    <property type="molecule type" value="Genomic_DNA"/>
</dbReference>
<evidence type="ECO:0000256" key="3">
    <source>
        <dbReference type="ARBA" id="ARBA00022679"/>
    </source>
</evidence>
<dbReference type="InterPro" id="IPR015422">
    <property type="entry name" value="PyrdxlP-dep_Trfase_small"/>
</dbReference>
<dbReference type="PROSITE" id="PS51318">
    <property type="entry name" value="TAT"/>
    <property type="match status" value="1"/>
</dbReference>
<dbReference type="Gene3D" id="3.90.1150.10">
    <property type="entry name" value="Aspartate Aminotransferase, domain 1"/>
    <property type="match status" value="1"/>
</dbReference>
<feature type="domain" description="Aminotransferase class I/classII large" evidence="6">
    <location>
        <begin position="54"/>
        <end position="372"/>
    </location>
</feature>
<keyword evidence="8" id="KW-1185">Reference proteome</keyword>
<keyword evidence="3" id="KW-0808">Transferase</keyword>
<proteinExistence type="inferred from homology"/>
<dbReference type="InterPro" id="IPR004839">
    <property type="entry name" value="Aminotransferase_I/II_large"/>
</dbReference>
<evidence type="ECO:0000259" key="6">
    <source>
        <dbReference type="Pfam" id="PF00155"/>
    </source>
</evidence>
<dbReference type="Pfam" id="PF00155">
    <property type="entry name" value="Aminotran_1_2"/>
    <property type="match status" value="1"/>
</dbReference>
<dbReference type="InterPro" id="IPR015421">
    <property type="entry name" value="PyrdxlP-dep_Trfase_major"/>
</dbReference>
<sequence>MPTPTDLVDCSGVSRRSFLRLAAATSAVASIPMFTEARLAYADRPKFADPNKGIHIDANENPLGPSEGARAAMANILPKGGRYEFSMQTELEETFAKMQGLDPESVNAYAGSTEPLHYTVLAYTSASKPLVIADPGYEAPMWAAKASGAEVIKVPLADPQGAASHDIKAMLAASPTPGVIYVCNPNNPTGTVTPKEEIDQLVAGVPKGTIVLIDEAYIHFSDTPSCLHMVKEGKDVIILRTFSKLYGMAGIRMGFVIGRPDLINKLPSLGGQNSLPITAMAAAKASLEDPELVPTRKKLIGEIRTENLNWLKSKGYHVTPSDSNCFMLDVKRPGKEVLAAMAAKDVYIGRIWPAWPTSVRITVGSREEMAIFRKTFEEVMNSSTAGLEPQPLHPRMRETPFSYLS</sequence>
<evidence type="ECO:0000313" key="8">
    <source>
        <dbReference type="Proteomes" id="UP001596091"/>
    </source>
</evidence>
<dbReference type="CDD" id="cd00609">
    <property type="entry name" value="AAT_like"/>
    <property type="match status" value="1"/>
</dbReference>
<protein>
    <submittedName>
        <fullName evidence="7">Pyridoxal phosphate-dependent aminotransferase</fullName>
    </submittedName>
</protein>
<dbReference type="SUPFAM" id="SSF53383">
    <property type="entry name" value="PLP-dependent transferases"/>
    <property type="match status" value="1"/>
</dbReference>
<name>A0ABW1EF87_9BACT</name>
<dbReference type="Proteomes" id="UP001596091">
    <property type="component" value="Unassembled WGS sequence"/>
</dbReference>
<organism evidence="7 8">
    <name type="scientific">Acidicapsa dinghuensis</name>
    <dbReference type="NCBI Taxonomy" id="2218256"/>
    <lineage>
        <taxon>Bacteria</taxon>
        <taxon>Pseudomonadati</taxon>
        <taxon>Acidobacteriota</taxon>
        <taxon>Terriglobia</taxon>
        <taxon>Terriglobales</taxon>
        <taxon>Acidobacteriaceae</taxon>
        <taxon>Acidicapsa</taxon>
    </lineage>
</organism>
<gene>
    <name evidence="7" type="ORF">ACFPT7_06890</name>
</gene>
<evidence type="ECO:0000256" key="1">
    <source>
        <dbReference type="ARBA" id="ARBA00007970"/>
    </source>
</evidence>
<evidence type="ECO:0000256" key="5">
    <source>
        <dbReference type="SAM" id="MobiDB-lite"/>
    </source>
</evidence>
<keyword evidence="2 7" id="KW-0032">Aminotransferase</keyword>
<dbReference type="NCBIfam" id="NF006580">
    <property type="entry name" value="PRK09105.1"/>
    <property type="match status" value="1"/>
</dbReference>
<dbReference type="InterPro" id="IPR015424">
    <property type="entry name" value="PyrdxlP-dep_Trfase"/>
</dbReference>
<dbReference type="InterPro" id="IPR006311">
    <property type="entry name" value="TAT_signal"/>
</dbReference>
<dbReference type="PANTHER" id="PTHR43643">
    <property type="entry name" value="HISTIDINOL-PHOSPHATE AMINOTRANSFERASE 2"/>
    <property type="match status" value="1"/>
</dbReference>
<comment type="caution">
    <text evidence="7">The sequence shown here is derived from an EMBL/GenBank/DDBJ whole genome shotgun (WGS) entry which is preliminary data.</text>
</comment>
<comment type="similarity">
    <text evidence="1">Belongs to the class-II pyridoxal-phosphate-dependent aminotransferase family. Histidinol-phosphate aminotransferase subfamily.</text>
</comment>
<dbReference type="GO" id="GO:0008483">
    <property type="term" value="F:transaminase activity"/>
    <property type="evidence" value="ECO:0007669"/>
    <property type="project" value="UniProtKB-KW"/>
</dbReference>
<dbReference type="Gene3D" id="3.40.640.10">
    <property type="entry name" value="Type I PLP-dependent aspartate aminotransferase-like (Major domain)"/>
    <property type="match status" value="1"/>
</dbReference>